<evidence type="ECO:0000256" key="7">
    <source>
        <dbReference type="ARBA" id="ARBA00023295"/>
    </source>
</evidence>
<comment type="catalytic activity">
    <reaction evidence="1 9">
        <text>Endohydrolysis of (1-&gt;4)-beta-D-xylosidic linkages in xylans.</text>
        <dbReference type="EC" id="3.2.1.8"/>
    </reaction>
</comment>
<comment type="caution">
    <text evidence="12">The sequence shown here is derived from an EMBL/GenBank/DDBJ whole genome shotgun (WGS) entry which is preliminary data.</text>
</comment>
<evidence type="ECO:0000256" key="3">
    <source>
        <dbReference type="ARBA" id="ARBA00022651"/>
    </source>
</evidence>
<dbReference type="EMBL" id="JBHTHR010000412">
    <property type="protein sequence ID" value="MFD0802245.1"/>
    <property type="molecule type" value="Genomic_DNA"/>
</dbReference>
<evidence type="ECO:0000256" key="2">
    <source>
        <dbReference type="ARBA" id="ARBA00007495"/>
    </source>
</evidence>
<organism evidence="12 13">
    <name type="scientific">Streptomonospora algeriensis</name>
    <dbReference type="NCBI Taxonomy" id="995084"/>
    <lineage>
        <taxon>Bacteria</taxon>
        <taxon>Bacillati</taxon>
        <taxon>Actinomycetota</taxon>
        <taxon>Actinomycetes</taxon>
        <taxon>Streptosporangiales</taxon>
        <taxon>Nocardiopsidaceae</taxon>
        <taxon>Streptomonospora</taxon>
    </lineage>
</organism>
<dbReference type="Gene3D" id="3.20.20.80">
    <property type="entry name" value="Glycosidases"/>
    <property type="match status" value="1"/>
</dbReference>
<reference evidence="13" key="1">
    <citation type="journal article" date="2019" name="Int. J. Syst. Evol. Microbiol.">
        <title>The Global Catalogue of Microorganisms (GCM) 10K type strain sequencing project: providing services to taxonomists for standard genome sequencing and annotation.</title>
        <authorList>
            <consortium name="The Broad Institute Genomics Platform"/>
            <consortium name="The Broad Institute Genome Sequencing Center for Infectious Disease"/>
            <person name="Wu L."/>
            <person name="Ma J."/>
        </authorList>
    </citation>
    <scope>NUCLEOTIDE SEQUENCE [LARGE SCALE GENOMIC DNA]</scope>
    <source>
        <strain evidence="13">CCUG 63369</strain>
    </source>
</reference>
<dbReference type="Pfam" id="PF00331">
    <property type="entry name" value="Glyco_hydro_10"/>
    <property type="match status" value="1"/>
</dbReference>
<evidence type="ECO:0000256" key="6">
    <source>
        <dbReference type="ARBA" id="ARBA00023277"/>
    </source>
</evidence>
<dbReference type="EC" id="3.2.1.8" evidence="9"/>
<protein>
    <recommendedName>
        <fullName evidence="9">Beta-xylanase</fullName>
        <ecNumber evidence="9">3.2.1.8</ecNumber>
    </recommendedName>
</protein>
<name>A0ABW3BGL6_9ACTN</name>
<dbReference type="PANTHER" id="PTHR31490">
    <property type="entry name" value="GLYCOSYL HYDROLASE"/>
    <property type="match status" value="1"/>
</dbReference>
<keyword evidence="13" id="KW-1185">Reference proteome</keyword>
<dbReference type="Proteomes" id="UP001596956">
    <property type="component" value="Unassembled WGS sequence"/>
</dbReference>
<keyword evidence="3" id="KW-0858">Xylan degradation</keyword>
<evidence type="ECO:0000256" key="4">
    <source>
        <dbReference type="ARBA" id="ARBA00022729"/>
    </source>
</evidence>
<dbReference type="PANTHER" id="PTHR31490:SF88">
    <property type="entry name" value="BETA-XYLANASE"/>
    <property type="match status" value="1"/>
</dbReference>
<sequence length="392" mass="44724">MRPIRFATTALAVTALTAPLAAPPAVADGFHDRHWPPHHSNGKAERLRWAAPADFRIGTAVAGGGHHTEQDYPDPFTSDRKYRKVLARQFDSVSPENQMKWEYIHPEQGEYDFEMADRIVDFAWRHGQVVRGHTLLWHSQNPDWLEEGDFTEEELRAILRDHITTVVGRYKGRIQQWDVANEIFDGDGELRTEENIWLRELGPGIIADAFRWAHQADPHAELYLNDYNVEGVNAKSDAYYELSRELLADGVPLHGFSAQGHLSLDYPFPGSMEENLRRFDELGLGTAVTEVDVRMTLPESGEPTEEQLDTQADYYRQALQACLDVDSCDSFTIWGFNDKYSWVPVTFEGQGSATVMTDDYTRKPSFFALHEALKEEKKWPGWPGHGRGGHWR</sequence>
<keyword evidence="4 10" id="KW-0732">Signal</keyword>
<keyword evidence="8 9" id="KW-0624">Polysaccharide degradation</keyword>
<feature type="domain" description="GH10" evidence="11">
    <location>
        <begin position="77"/>
        <end position="372"/>
    </location>
</feature>
<evidence type="ECO:0000256" key="9">
    <source>
        <dbReference type="RuleBase" id="RU361174"/>
    </source>
</evidence>
<keyword evidence="6 9" id="KW-0119">Carbohydrate metabolism</keyword>
<evidence type="ECO:0000259" key="11">
    <source>
        <dbReference type="PROSITE" id="PS51760"/>
    </source>
</evidence>
<evidence type="ECO:0000256" key="1">
    <source>
        <dbReference type="ARBA" id="ARBA00000681"/>
    </source>
</evidence>
<evidence type="ECO:0000256" key="8">
    <source>
        <dbReference type="ARBA" id="ARBA00023326"/>
    </source>
</evidence>
<dbReference type="SUPFAM" id="SSF51445">
    <property type="entry name" value="(Trans)glycosidases"/>
    <property type="match status" value="1"/>
</dbReference>
<dbReference type="InterPro" id="IPR001000">
    <property type="entry name" value="GH10_dom"/>
</dbReference>
<gene>
    <name evidence="12" type="ORF">ACFQZU_13100</name>
</gene>
<accession>A0ABW3BGL6</accession>
<feature type="chain" id="PRO_5047304958" description="Beta-xylanase" evidence="10">
    <location>
        <begin position="28"/>
        <end position="392"/>
    </location>
</feature>
<feature type="signal peptide" evidence="10">
    <location>
        <begin position="1"/>
        <end position="27"/>
    </location>
</feature>
<evidence type="ECO:0000313" key="13">
    <source>
        <dbReference type="Proteomes" id="UP001596956"/>
    </source>
</evidence>
<proteinExistence type="inferred from homology"/>
<dbReference type="PRINTS" id="PR00134">
    <property type="entry name" value="GLHYDRLASE10"/>
</dbReference>
<evidence type="ECO:0000256" key="5">
    <source>
        <dbReference type="ARBA" id="ARBA00022801"/>
    </source>
</evidence>
<keyword evidence="5 9" id="KW-0378">Hydrolase</keyword>
<comment type="similarity">
    <text evidence="2 9">Belongs to the glycosyl hydrolase 10 (cellulase F) family.</text>
</comment>
<dbReference type="InterPro" id="IPR044846">
    <property type="entry name" value="GH10"/>
</dbReference>
<evidence type="ECO:0000313" key="12">
    <source>
        <dbReference type="EMBL" id="MFD0802245.1"/>
    </source>
</evidence>
<keyword evidence="7 9" id="KW-0326">Glycosidase</keyword>
<dbReference type="SMART" id="SM00633">
    <property type="entry name" value="Glyco_10"/>
    <property type="match status" value="1"/>
</dbReference>
<evidence type="ECO:0000256" key="10">
    <source>
        <dbReference type="SAM" id="SignalP"/>
    </source>
</evidence>
<dbReference type="InterPro" id="IPR017853">
    <property type="entry name" value="GH"/>
</dbReference>
<dbReference type="PROSITE" id="PS51760">
    <property type="entry name" value="GH10_2"/>
    <property type="match status" value="1"/>
</dbReference>